<comment type="similarity">
    <text evidence="2">Belongs to the autoinducer-2 exporter (AI-2E) (TC 2.A.86) family.</text>
</comment>
<keyword evidence="8" id="KW-1185">Reference proteome</keyword>
<protein>
    <submittedName>
        <fullName evidence="7">AI-2E family transporter</fullName>
    </submittedName>
</protein>
<feature type="transmembrane region" description="Helical" evidence="6">
    <location>
        <begin position="258"/>
        <end position="284"/>
    </location>
</feature>
<feature type="transmembrane region" description="Helical" evidence="6">
    <location>
        <begin position="291"/>
        <end position="312"/>
    </location>
</feature>
<keyword evidence="4 6" id="KW-1133">Transmembrane helix</keyword>
<dbReference type="PANTHER" id="PTHR21716:SF61">
    <property type="entry name" value="BLR8064 PROTEIN"/>
    <property type="match status" value="1"/>
</dbReference>
<geneLocation type="plasmid" evidence="7 8">
    <name>unnamed2</name>
</geneLocation>
<evidence type="ECO:0000313" key="8">
    <source>
        <dbReference type="Proteomes" id="UP001218231"/>
    </source>
</evidence>
<sequence length="382" mass="40203">MQEEPHAAPPGTWISPRPHAWRREQKVAALVAIALLVIAGWWTLLPFWHALGWGAIFAVSLWPLYQRCAARWPGGQSVALPAAFTLSILLIFVIPLVMVANAVFHDTISLAQWLAVARVQGVPVPEVLHHLPYGEQAAVWWQSALGTPEGISRLSQHAGPSSGLSLGAGEKILGGLAHRLLLVGFMLITLFFLLRDGQSVAHAMRVAARRAFGLPGENVADQAVLAIRGTVNGLVIVGFGEGLILGVIYGLAGASHAALLGLLTGLLSAIPFGATVAVVVAVVILVAGGKLWAAAIVAVIGLALVFIADHFVRPVFIGGSTRLPFIWVLLGILGGVEGWGLIGLVMGPAVMAVLMLLWREWIGAVKGPLNPVRDQCAGDEGA</sequence>
<evidence type="ECO:0000256" key="3">
    <source>
        <dbReference type="ARBA" id="ARBA00022692"/>
    </source>
</evidence>
<evidence type="ECO:0000256" key="5">
    <source>
        <dbReference type="ARBA" id="ARBA00023136"/>
    </source>
</evidence>
<keyword evidence="7" id="KW-0614">Plasmid</keyword>
<dbReference type="RefSeq" id="WP_273620437.1">
    <property type="nucleotide sequence ID" value="NZ_CP117419.1"/>
</dbReference>
<dbReference type="PANTHER" id="PTHR21716">
    <property type="entry name" value="TRANSMEMBRANE PROTEIN"/>
    <property type="match status" value="1"/>
</dbReference>
<feature type="transmembrane region" description="Helical" evidence="6">
    <location>
        <begin position="50"/>
        <end position="66"/>
    </location>
</feature>
<evidence type="ECO:0000256" key="2">
    <source>
        <dbReference type="ARBA" id="ARBA00009773"/>
    </source>
</evidence>
<reference evidence="7 8" key="1">
    <citation type="submission" date="2023-02" db="EMBL/GenBank/DDBJ databases">
        <title>Genome sequence of Novosphingobium humi KACC 19094.</title>
        <authorList>
            <person name="Kim S."/>
            <person name="Heo J."/>
            <person name="Kwon S.-W."/>
        </authorList>
    </citation>
    <scope>NUCLEOTIDE SEQUENCE [LARGE SCALE GENOMIC DNA]</scope>
    <source>
        <strain evidence="7 8">KACC 19094</strain>
        <plasmid evidence="7 8">unnamed2</plasmid>
    </source>
</reference>
<dbReference type="Proteomes" id="UP001218231">
    <property type="component" value="Plasmid unnamed2"/>
</dbReference>
<organism evidence="7 8">
    <name type="scientific">Novosphingobium humi</name>
    <dbReference type="NCBI Taxonomy" id="2282397"/>
    <lineage>
        <taxon>Bacteria</taxon>
        <taxon>Pseudomonadati</taxon>
        <taxon>Pseudomonadota</taxon>
        <taxon>Alphaproteobacteria</taxon>
        <taxon>Sphingomonadales</taxon>
        <taxon>Sphingomonadaceae</taxon>
        <taxon>Novosphingobium</taxon>
    </lineage>
</organism>
<dbReference type="InterPro" id="IPR002549">
    <property type="entry name" value="AI-2E-like"/>
</dbReference>
<keyword evidence="3 6" id="KW-0812">Transmembrane</keyword>
<dbReference type="Pfam" id="PF01594">
    <property type="entry name" value="AI-2E_transport"/>
    <property type="match status" value="1"/>
</dbReference>
<evidence type="ECO:0000256" key="1">
    <source>
        <dbReference type="ARBA" id="ARBA00004141"/>
    </source>
</evidence>
<feature type="transmembrane region" description="Helical" evidence="6">
    <location>
        <begin position="231"/>
        <end position="252"/>
    </location>
</feature>
<evidence type="ECO:0000313" key="7">
    <source>
        <dbReference type="EMBL" id="WCT80167.1"/>
    </source>
</evidence>
<feature type="transmembrane region" description="Helical" evidence="6">
    <location>
        <begin position="27"/>
        <end position="44"/>
    </location>
</feature>
<proteinExistence type="inferred from homology"/>
<evidence type="ECO:0000256" key="6">
    <source>
        <dbReference type="SAM" id="Phobius"/>
    </source>
</evidence>
<feature type="transmembrane region" description="Helical" evidence="6">
    <location>
        <begin position="176"/>
        <end position="194"/>
    </location>
</feature>
<evidence type="ECO:0000256" key="4">
    <source>
        <dbReference type="ARBA" id="ARBA00022989"/>
    </source>
</evidence>
<feature type="transmembrane region" description="Helical" evidence="6">
    <location>
        <begin position="78"/>
        <end position="104"/>
    </location>
</feature>
<gene>
    <name evidence="7" type="ORF">PQ457_21900</name>
</gene>
<comment type="subcellular location">
    <subcellularLocation>
        <location evidence="1">Membrane</location>
        <topology evidence="1">Multi-pass membrane protein</topology>
    </subcellularLocation>
</comment>
<keyword evidence="5 6" id="KW-0472">Membrane</keyword>
<name>A0ABY7U3U9_9SPHN</name>
<accession>A0ABY7U3U9</accession>
<dbReference type="EMBL" id="CP117419">
    <property type="protein sequence ID" value="WCT80167.1"/>
    <property type="molecule type" value="Genomic_DNA"/>
</dbReference>
<feature type="transmembrane region" description="Helical" evidence="6">
    <location>
        <begin position="324"/>
        <end position="357"/>
    </location>
</feature>